<dbReference type="EMBL" id="CM029049">
    <property type="protein sequence ID" value="KAG2570862.1"/>
    <property type="molecule type" value="Genomic_DNA"/>
</dbReference>
<dbReference type="AlphaFoldDB" id="A0A8T0QE85"/>
<organism evidence="1 2">
    <name type="scientific">Panicum virgatum</name>
    <name type="common">Blackwell switchgrass</name>
    <dbReference type="NCBI Taxonomy" id="38727"/>
    <lineage>
        <taxon>Eukaryota</taxon>
        <taxon>Viridiplantae</taxon>
        <taxon>Streptophyta</taxon>
        <taxon>Embryophyta</taxon>
        <taxon>Tracheophyta</taxon>
        <taxon>Spermatophyta</taxon>
        <taxon>Magnoliopsida</taxon>
        <taxon>Liliopsida</taxon>
        <taxon>Poales</taxon>
        <taxon>Poaceae</taxon>
        <taxon>PACMAD clade</taxon>
        <taxon>Panicoideae</taxon>
        <taxon>Panicodae</taxon>
        <taxon>Paniceae</taxon>
        <taxon>Panicinae</taxon>
        <taxon>Panicum</taxon>
        <taxon>Panicum sect. Hiantes</taxon>
    </lineage>
</organism>
<proteinExistence type="predicted"/>
<sequence>ASCATPFITFFTAAGHSSAKCPNSPQLRQSIFDLSNLPRYFFLSLLLEPSPRSFSSATKASHSARVSRGSAHAANSCCSPSLSRRRPFEDSSNALKRPIVSVTDITVTSPHCSMVLMRGWNLSGTEYRSFSTTVVSSTFVPRERISFTIVVTFKAKSLIFSESPMYIPSSTLLRVCTRAFLTRCSPMFISLRASHASLAVSCSEMLITTASGTAWTMAARAIWSIFSSTPPLFTTAAHTPWARMKIFIFTAHTP</sequence>
<evidence type="ECO:0000313" key="2">
    <source>
        <dbReference type="Proteomes" id="UP000823388"/>
    </source>
</evidence>
<name>A0A8T0QE85_PANVG</name>
<accession>A0A8T0QE85</accession>
<evidence type="ECO:0000313" key="1">
    <source>
        <dbReference type="EMBL" id="KAG2570862.1"/>
    </source>
</evidence>
<keyword evidence="2" id="KW-1185">Reference proteome</keyword>
<comment type="caution">
    <text evidence="1">The sequence shown here is derived from an EMBL/GenBank/DDBJ whole genome shotgun (WGS) entry which is preliminary data.</text>
</comment>
<feature type="non-terminal residue" evidence="1">
    <location>
        <position position="1"/>
    </location>
</feature>
<protein>
    <submittedName>
        <fullName evidence="1">Uncharacterized protein</fullName>
    </submittedName>
</protein>
<gene>
    <name evidence="1" type="ORF">PVAP13_7KG013709</name>
</gene>
<dbReference type="Proteomes" id="UP000823388">
    <property type="component" value="Chromosome 7K"/>
</dbReference>
<reference evidence="1" key="1">
    <citation type="submission" date="2020-05" db="EMBL/GenBank/DDBJ databases">
        <title>WGS assembly of Panicum virgatum.</title>
        <authorList>
            <person name="Lovell J.T."/>
            <person name="Jenkins J."/>
            <person name="Shu S."/>
            <person name="Juenger T.E."/>
            <person name="Schmutz J."/>
        </authorList>
    </citation>
    <scope>NUCLEOTIDE SEQUENCE</scope>
    <source>
        <strain evidence="1">AP13</strain>
    </source>
</reference>